<dbReference type="PANTHER" id="PTHR30560">
    <property type="entry name" value="TRIGGER FACTOR CHAPERONE AND PEPTIDYL-PROLYL CIS/TRANS ISOMERASE"/>
    <property type="match status" value="1"/>
</dbReference>
<comment type="subcellular location">
    <subcellularLocation>
        <location evidence="12">Cytoplasm</location>
    </subcellularLocation>
    <text evidence="12">About half TF is bound to the ribosome near the polypeptide exit tunnel while the other half is free in the cytoplasm.</text>
</comment>
<dbReference type="InterPro" id="IPR008880">
    <property type="entry name" value="Trigger_fac_C"/>
</dbReference>
<dbReference type="InterPro" id="IPR037041">
    <property type="entry name" value="Trigger_fac_C_sf"/>
</dbReference>
<comment type="catalytic activity">
    <reaction evidence="1 12 13">
        <text>[protein]-peptidylproline (omega=180) = [protein]-peptidylproline (omega=0)</text>
        <dbReference type="Rhea" id="RHEA:16237"/>
        <dbReference type="Rhea" id="RHEA-COMP:10747"/>
        <dbReference type="Rhea" id="RHEA-COMP:10748"/>
        <dbReference type="ChEBI" id="CHEBI:83833"/>
        <dbReference type="ChEBI" id="CHEBI:83834"/>
        <dbReference type="EC" id="5.2.1.8"/>
    </reaction>
</comment>
<evidence type="ECO:0000256" key="12">
    <source>
        <dbReference type="HAMAP-Rule" id="MF_00303"/>
    </source>
</evidence>
<dbReference type="GO" id="GO:0043335">
    <property type="term" value="P:protein unfolding"/>
    <property type="evidence" value="ECO:0007669"/>
    <property type="project" value="TreeGrafter"/>
</dbReference>
<dbReference type="Pfam" id="PF05697">
    <property type="entry name" value="Trigger_N"/>
    <property type="match status" value="1"/>
</dbReference>
<dbReference type="EMBL" id="BANC01000026">
    <property type="protein sequence ID" value="GAN79731.1"/>
    <property type="molecule type" value="Genomic_DNA"/>
</dbReference>
<proteinExistence type="inferred from homology"/>
<name>A0A0D6PEG4_9PROT</name>
<dbReference type="InterPro" id="IPR027304">
    <property type="entry name" value="Trigger_fact/SurA_dom_sf"/>
</dbReference>
<dbReference type="Gene3D" id="3.10.50.40">
    <property type="match status" value="1"/>
</dbReference>
<dbReference type="SUPFAM" id="SSF109998">
    <property type="entry name" value="Triger factor/SurA peptide-binding domain-like"/>
    <property type="match status" value="1"/>
</dbReference>
<dbReference type="InterPro" id="IPR005215">
    <property type="entry name" value="Trig_fac"/>
</dbReference>
<dbReference type="PIRSF" id="PIRSF003095">
    <property type="entry name" value="Trigger_factor"/>
    <property type="match status" value="1"/>
</dbReference>
<dbReference type="PANTHER" id="PTHR30560:SF3">
    <property type="entry name" value="TRIGGER FACTOR-LIKE PROTEIN TIG, CHLOROPLASTIC"/>
    <property type="match status" value="1"/>
</dbReference>
<dbReference type="SUPFAM" id="SSF54534">
    <property type="entry name" value="FKBP-like"/>
    <property type="match status" value="1"/>
</dbReference>
<keyword evidence="17" id="KW-1185">Reference proteome</keyword>
<dbReference type="PROSITE" id="PS50059">
    <property type="entry name" value="FKBP_PPIASE"/>
    <property type="match status" value="1"/>
</dbReference>
<protein>
    <recommendedName>
        <fullName evidence="4 12">Trigger factor</fullName>
        <shortName evidence="12">TF</shortName>
        <ecNumber evidence="3 12">5.2.1.8</ecNumber>
    </recommendedName>
    <alternativeName>
        <fullName evidence="11 12">PPIase</fullName>
    </alternativeName>
</protein>
<dbReference type="FunFam" id="3.10.50.40:FF:000001">
    <property type="entry name" value="Trigger factor"/>
    <property type="match status" value="1"/>
</dbReference>
<keyword evidence="5 12" id="KW-0132">Cell division</keyword>
<evidence type="ECO:0000256" key="6">
    <source>
        <dbReference type="ARBA" id="ARBA00023110"/>
    </source>
</evidence>
<evidence type="ECO:0000256" key="9">
    <source>
        <dbReference type="ARBA" id="ARBA00023306"/>
    </source>
</evidence>
<dbReference type="GO" id="GO:0044183">
    <property type="term" value="F:protein folding chaperone"/>
    <property type="evidence" value="ECO:0007669"/>
    <property type="project" value="TreeGrafter"/>
</dbReference>
<evidence type="ECO:0000256" key="8">
    <source>
        <dbReference type="ARBA" id="ARBA00023235"/>
    </source>
</evidence>
<evidence type="ECO:0000256" key="11">
    <source>
        <dbReference type="ARBA" id="ARBA00029986"/>
    </source>
</evidence>
<evidence type="ECO:0000256" key="13">
    <source>
        <dbReference type="PROSITE-ProRule" id="PRU00277"/>
    </source>
</evidence>
<dbReference type="SUPFAM" id="SSF102735">
    <property type="entry name" value="Trigger factor ribosome-binding domain"/>
    <property type="match status" value="1"/>
</dbReference>
<dbReference type="InterPro" id="IPR036611">
    <property type="entry name" value="Trigger_fac_ribosome-bd_sf"/>
</dbReference>
<dbReference type="HAMAP" id="MF_00303">
    <property type="entry name" value="Trigger_factor_Tig"/>
    <property type="match status" value="1"/>
</dbReference>
<evidence type="ECO:0000256" key="5">
    <source>
        <dbReference type="ARBA" id="ARBA00022618"/>
    </source>
</evidence>
<evidence type="ECO:0000256" key="1">
    <source>
        <dbReference type="ARBA" id="ARBA00000971"/>
    </source>
</evidence>
<evidence type="ECO:0000313" key="17">
    <source>
        <dbReference type="Proteomes" id="UP000032668"/>
    </source>
</evidence>
<comment type="function">
    <text evidence="10 12">Involved in protein export. Acts as a chaperone by maintaining the newly synthesized protein in an open conformation. Functions as a peptidyl-prolyl cis-trans isomerase.</text>
</comment>
<dbReference type="Pfam" id="PF05698">
    <property type="entry name" value="Trigger_C"/>
    <property type="match status" value="1"/>
</dbReference>
<accession>A0A0D6PEG4</accession>
<evidence type="ECO:0000259" key="15">
    <source>
        <dbReference type="PROSITE" id="PS50059"/>
    </source>
</evidence>
<dbReference type="GO" id="GO:0015031">
    <property type="term" value="P:protein transport"/>
    <property type="evidence" value="ECO:0007669"/>
    <property type="project" value="UniProtKB-UniRule"/>
</dbReference>
<evidence type="ECO:0000256" key="10">
    <source>
        <dbReference type="ARBA" id="ARBA00024849"/>
    </source>
</evidence>
<dbReference type="NCBIfam" id="TIGR00115">
    <property type="entry name" value="tig"/>
    <property type="match status" value="1"/>
</dbReference>
<dbReference type="Proteomes" id="UP000032668">
    <property type="component" value="Unassembled WGS sequence"/>
</dbReference>
<keyword evidence="7 12" id="KW-0143">Chaperone</keyword>
<dbReference type="GO" id="GO:0043022">
    <property type="term" value="F:ribosome binding"/>
    <property type="evidence" value="ECO:0007669"/>
    <property type="project" value="TreeGrafter"/>
</dbReference>
<dbReference type="GO" id="GO:0051083">
    <property type="term" value="P:'de novo' cotranslational protein folding"/>
    <property type="evidence" value="ECO:0007669"/>
    <property type="project" value="TreeGrafter"/>
</dbReference>
<dbReference type="Gene3D" id="3.30.70.1050">
    <property type="entry name" value="Trigger factor ribosome-binding domain"/>
    <property type="match status" value="1"/>
</dbReference>
<evidence type="ECO:0000313" key="16">
    <source>
        <dbReference type="EMBL" id="GAN79731.1"/>
    </source>
</evidence>
<dbReference type="STRING" id="1120923.SAMN02746095_01059"/>
<dbReference type="RefSeq" id="WP_048878170.1">
    <property type="nucleotide sequence ID" value="NZ_BANC01000026.1"/>
</dbReference>
<dbReference type="InterPro" id="IPR046357">
    <property type="entry name" value="PPIase_dom_sf"/>
</dbReference>
<dbReference type="InterPro" id="IPR008881">
    <property type="entry name" value="Trigger_fac_ribosome-bd_bac"/>
</dbReference>
<evidence type="ECO:0000256" key="3">
    <source>
        <dbReference type="ARBA" id="ARBA00013194"/>
    </source>
</evidence>
<dbReference type="GO" id="GO:0005737">
    <property type="term" value="C:cytoplasm"/>
    <property type="evidence" value="ECO:0007669"/>
    <property type="project" value="UniProtKB-SubCell"/>
</dbReference>
<dbReference type="EC" id="5.2.1.8" evidence="3 12"/>
<keyword evidence="8 12" id="KW-0413">Isomerase</keyword>
<dbReference type="Gene3D" id="1.10.3120.10">
    <property type="entry name" value="Trigger factor, C-terminal domain"/>
    <property type="match status" value="1"/>
</dbReference>
<dbReference type="InterPro" id="IPR001179">
    <property type="entry name" value="PPIase_FKBP_dom"/>
</dbReference>
<organism evidence="16 17">
    <name type="scientific">Acidocella aminolytica 101 = DSM 11237</name>
    <dbReference type="NCBI Taxonomy" id="1120923"/>
    <lineage>
        <taxon>Bacteria</taxon>
        <taxon>Pseudomonadati</taxon>
        <taxon>Pseudomonadota</taxon>
        <taxon>Alphaproteobacteria</taxon>
        <taxon>Acetobacterales</taxon>
        <taxon>Acidocellaceae</taxon>
        <taxon>Acidocella</taxon>
    </lineage>
</organism>
<dbReference type="Pfam" id="PF00254">
    <property type="entry name" value="FKBP_C"/>
    <property type="match status" value="1"/>
</dbReference>
<comment type="caution">
    <text evidence="16">The sequence shown here is derived from an EMBL/GenBank/DDBJ whole genome shotgun (WGS) entry which is preliminary data.</text>
</comment>
<feature type="domain" description="PPIase FKBP-type" evidence="15">
    <location>
        <begin position="163"/>
        <end position="253"/>
    </location>
</feature>
<evidence type="ECO:0000256" key="2">
    <source>
        <dbReference type="ARBA" id="ARBA00005464"/>
    </source>
</evidence>
<evidence type="ECO:0000256" key="14">
    <source>
        <dbReference type="RuleBase" id="RU003914"/>
    </source>
</evidence>
<comment type="domain">
    <text evidence="12">Consists of 3 domains; the N-terminus binds the ribosome, the middle domain has PPIase activity, while the C-terminus has intrinsic chaperone activity on its own.</text>
</comment>
<dbReference type="OrthoDB" id="9767721at2"/>
<dbReference type="GO" id="GO:0051301">
    <property type="term" value="P:cell division"/>
    <property type="evidence" value="ECO:0007669"/>
    <property type="project" value="UniProtKB-KW"/>
</dbReference>
<comment type="similarity">
    <text evidence="2 12 14">Belongs to the FKBP-type PPIase family. Tig subfamily.</text>
</comment>
<evidence type="ECO:0000256" key="4">
    <source>
        <dbReference type="ARBA" id="ARBA00016902"/>
    </source>
</evidence>
<gene>
    <name evidence="12" type="primary">tig</name>
    <name evidence="16" type="ORF">Aam_026_037</name>
</gene>
<dbReference type="GO" id="GO:0003755">
    <property type="term" value="F:peptidyl-prolyl cis-trans isomerase activity"/>
    <property type="evidence" value="ECO:0007669"/>
    <property type="project" value="UniProtKB-UniRule"/>
</dbReference>
<keyword evidence="9 12" id="KW-0131">Cell cycle</keyword>
<reference evidence="16 17" key="1">
    <citation type="submission" date="2012-11" db="EMBL/GenBank/DDBJ databases">
        <title>Whole genome sequence of Acidocella aminolytica 101 = DSM 11237.</title>
        <authorList>
            <person name="Azuma Y."/>
            <person name="Higashiura N."/>
            <person name="Hirakawa H."/>
            <person name="Matsushita K."/>
        </authorList>
    </citation>
    <scope>NUCLEOTIDE SEQUENCE [LARGE SCALE GENOMIC DNA]</scope>
    <source>
        <strain evidence="17">101 / DSM 11237</strain>
    </source>
</reference>
<dbReference type="AlphaFoldDB" id="A0A0D6PEG4"/>
<sequence length="440" mass="48287">MQVTETLSDGLKRGFTVVVPEPELAAKREKRLAELSKTIQMPGFRPGKVPMNIVRKRYGEAVAAEIVEGAVNEAHSQLLSERNLRPAMQPKLEIVKPGTESDLEFTVEMEILPEVTIPDLADVSLSKPVAAVSDEKLDEALKNIAEQRKSFAKVEEERPAAAGEQLKVDFVGKIDGVAFEGGTAEDVALVVAGPGFIPGFTEQVEGMKVGETKIITVTFPEDYGAKDLAGKTAEFEITAKELAVAEVPAIDDELGKAVGLEGLEQLKERVKEQIGNEYAGMTRSKLKRALLDVLADKAQFEAPVSLVDAEFDAIWGQVQAEKEAGEQDPEDAGKDEETLKAEYKAIADRRVRLGLLVAEIGRANDVQVTDQELQRAMFNEAMRYGPQAMQVVEFFRKNPQQMERFRGPIFEDKVIDHLLGSVKQDEVEVSAEELAKDPEA</sequence>
<keyword evidence="12" id="KW-0963">Cytoplasm</keyword>
<keyword evidence="6 12" id="KW-0697">Rotamase</keyword>
<evidence type="ECO:0000256" key="7">
    <source>
        <dbReference type="ARBA" id="ARBA00023186"/>
    </source>
</evidence>